<dbReference type="EMBL" id="UOYP01000183">
    <property type="protein sequence ID" value="VAY87945.1"/>
    <property type="molecule type" value="Genomic_DNA"/>
</dbReference>
<proteinExistence type="predicted"/>
<evidence type="ECO:0000313" key="1">
    <source>
        <dbReference type="EMBL" id="VAY87945.1"/>
    </source>
</evidence>
<dbReference type="AlphaFoldDB" id="A0A3P3ZND2"/>
<accession>A0A3P3ZND2</accession>
<name>A0A3P3ZND2_9ZZZZ</name>
<reference evidence="1" key="1">
    <citation type="submission" date="2018-10" db="EMBL/GenBank/DDBJ databases">
        <authorList>
            <person name="Plewniak F."/>
        </authorList>
    </citation>
    <scope>NUCLEOTIDE SEQUENCE</scope>
</reference>
<organism evidence="1">
    <name type="scientific">mine drainage metagenome</name>
    <dbReference type="NCBI Taxonomy" id="410659"/>
    <lineage>
        <taxon>unclassified sequences</taxon>
        <taxon>metagenomes</taxon>
        <taxon>ecological metagenomes</taxon>
    </lineage>
</organism>
<protein>
    <submittedName>
        <fullName evidence="1">Uncharacterized protein</fullName>
    </submittedName>
</protein>
<sequence length="45" mass="4926">MATISKILSVSLGNMSDHVKMVHGAVYHSGFPDFLIDDSEGVKKY</sequence>
<gene>
    <name evidence="1" type="ORF">CARN8_2630002</name>
</gene>